<evidence type="ECO:0000313" key="1">
    <source>
        <dbReference type="EMBL" id="RVT78550.1"/>
    </source>
</evidence>
<proteinExistence type="predicted"/>
<dbReference type="EMBL" id="SACJ01000002">
    <property type="protein sequence ID" value="RVT78550.1"/>
    <property type="molecule type" value="Genomic_DNA"/>
</dbReference>
<reference evidence="1 2" key="1">
    <citation type="submission" date="2019-01" db="EMBL/GenBank/DDBJ databases">
        <authorList>
            <person name="Chen W.-M."/>
        </authorList>
    </citation>
    <scope>NUCLEOTIDE SEQUENCE [LARGE SCALE GENOMIC DNA]</scope>
    <source>
        <strain evidence="1 2">BBQ-12</strain>
    </source>
</reference>
<evidence type="ECO:0000313" key="2">
    <source>
        <dbReference type="Proteomes" id="UP000285211"/>
    </source>
</evidence>
<comment type="caution">
    <text evidence="1">The sequence shown here is derived from an EMBL/GenBank/DDBJ whole genome shotgun (WGS) entry which is preliminary data.</text>
</comment>
<dbReference type="RefSeq" id="WP_128193751.1">
    <property type="nucleotide sequence ID" value="NZ_SACJ01000002.1"/>
</dbReference>
<gene>
    <name evidence="1" type="ORF">EOD40_04765</name>
</gene>
<protein>
    <submittedName>
        <fullName evidence="1">Uncharacterized protein</fullName>
    </submittedName>
</protein>
<sequence length="136" mass="15972">MSSTGNTPDYIRHTYNVTSELKSYTIYQLAEVARNKNLLTDILRIEKFQGKSNASNIKDYLRLRTTNNWSTCEQITGLKNTNKPQVFYGDRRDKETSKRTLLIFLFSEDKQTLFIDIYRGFYPNHNGILQNIINTY</sequence>
<organism evidence="1 2">
    <name type="scientific">Flavobacterium sufflavum</name>
    <dbReference type="NCBI Taxonomy" id="1921138"/>
    <lineage>
        <taxon>Bacteria</taxon>
        <taxon>Pseudomonadati</taxon>
        <taxon>Bacteroidota</taxon>
        <taxon>Flavobacteriia</taxon>
        <taxon>Flavobacteriales</taxon>
        <taxon>Flavobacteriaceae</taxon>
        <taxon>Flavobacterium</taxon>
    </lineage>
</organism>
<dbReference type="AlphaFoldDB" id="A0A437L0T5"/>
<dbReference type="OrthoDB" id="1363765at2"/>
<name>A0A437L0T5_9FLAO</name>
<keyword evidence="2" id="KW-1185">Reference proteome</keyword>
<dbReference type="Proteomes" id="UP000285211">
    <property type="component" value="Unassembled WGS sequence"/>
</dbReference>
<accession>A0A437L0T5</accession>